<evidence type="ECO:0000259" key="4">
    <source>
        <dbReference type="PROSITE" id="PS50110"/>
    </source>
</evidence>
<dbReference type="HOGENOM" id="CLU_000445_90_8_11"/>
<dbReference type="GO" id="GO:0003677">
    <property type="term" value="F:DNA binding"/>
    <property type="evidence" value="ECO:0007669"/>
    <property type="project" value="UniProtKB-KW"/>
</dbReference>
<dbReference type="InterPro" id="IPR000792">
    <property type="entry name" value="Tscrpt_reg_LuxR_C"/>
</dbReference>
<feature type="modified residue" description="4-aspartylphosphate" evidence="2">
    <location>
        <position position="59"/>
    </location>
</feature>
<dbReference type="SUPFAM" id="SSF52172">
    <property type="entry name" value="CheY-like"/>
    <property type="match status" value="1"/>
</dbReference>
<evidence type="ECO:0000256" key="2">
    <source>
        <dbReference type="PROSITE-ProRule" id="PRU00169"/>
    </source>
</evidence>
<dbReference type="CDD" id="cd06170">
    <property type="entry name" value="LuxR_C_like"/>
    <property type="match status" value="1"/>
</dbReference>
<dbReference type="Gene3D" id="3.40.50.2300">
    <property type="match status" value="1"/>
</dbReference>
<dbReference type="Proteomes" id="UP000001549">
    <property type="component" value="Chromosome"/>
</dbReference>
<dbReference type="eggNOG" id="COG2197">
    <property type="taxonomic scope" value="Bacteria"/>
</dbReference>
<dbReference type="STRING" id="656024.FsymDg_2315"/>
<keyword evidence="1" id="KW-0238">DNA-binding</keyword>
<dbReference type="GO" id="GO:0000160">
    <property type="term" value="P:phosphorelay signal transduction system"/>
    <property type="evidence" value="ECO:0007669"/>
    <property type="project" value="InterPro"/>
</dbReference>
<dbReference type="PROSITE" id="PS50043">
    <property type="entry name" value="HTH_LUXR_2"/>
    <property type="match status" value="1"/>
</dbReference>
<accession>F8B0F4</accession>
<dbReference type="PRINTS" id="PR00038">
    <property type="entry name" value="HTHLUXR"/>
</dbReference>
<evidence type="ECO:0000256" key="1">
    <source>
        <dbReference type="ARBA" id="ARBA00023125"/>
    </source>
</evidence>
<sequence length="244" mass="26404">MSSMRPSRLLIADSQRAFSDVIAAALRVENDFTVVDTVPSTELANRILDLRQVDVLLLDVELLAADAVELVRWLRRLCERLPTVIVTDLDDPSLAIAAVRAGVRSWVPKRLDLHHLISVVRGIRDGESWFPPPLLGAVLTELARSAQPSPAQRKLAALTRRERQILQCMVNGLDRGAIAAQLFLSSNTVRTHVQNLLGKLEVHSGLEAVALAARAGIVPDGTPGEAAAFAGAAGTWPATNLNQR</sequence>
<evidence type="ECO:0000313" key="5">
    <source>
        <dbReference type="EMBL" id="AEH09703.1"/>
    </source>
</evidence>
<name>F8B0F4_9ACTN</name>
<dbReference type="GO" id="GO:0006355">
    <property type="term" value="P:regulation of DNA-templated transcription"/>
    <property type="evidence" value="ECO:0007669"/>
    <property type="project" value="InterPro"/>
</dbReference>
<keyword evidence="6" id="KW-1185">Reference proteome</keyword>
<feature type="domain" description="HTH luxR-type" evidence="3">
    <location>
        <begin position="151"/>
        <end position="216"/>
    </location>
</feature>
<dbReference type="SMART" id="SM00421">
    <property type="entry name" value="HTH_LUXR"/>
    <property type="match status" value="1"/>
</dbReference>
<dbReference type="SMART" id="SM00448">
    <property type="entry name" value="REC"/>
    <property type="match status" value="1"/>
</dbReference>
<dbReference type="EMBL" id="CP002801">
    <property type="protein sequence ID" value="AEH09703.1"/>
    <property type="molecule type" value="Genomic_DNA"/>
</dbReference>
<dbReference type="InterPro" id="IPR039420">
    <property type="entry name" value="WalR-like"/>
</dbReference>
<keyword evidence="2" id="KW-0597">Phosphoprotein</keyword>
<dbReference type="KEGG" id="fsy:FsymDg_2315"/>
<dbReference type="PROSITE" id="PS50110">
    <property type="entry name" value="RESPONSE_REGULATORY"/>
    <property type="match status" value="1"/>
</dbReference>
<proteinExistence type="predicted"/>
<protein>
    <submittedName>
        <fullName evidence="5">Two component transcriptional regulator, LuxR family</fullName>
    </submittedName>
</protein>
<dbReference type="AlphaFoldDB" id="F8B0F4"/>
<dbReference type="PANTHER" id="PTHR43214">
    <property type="entry name" value="TWO-COMPONENT RESPONSE REGULATOR"/>
    <property type="match status" value="1"/>
</dbReference>
<organism evidence="5 6">
    <name type="scientific">Candidatus Protofrankia datiscae</name>
    <dbReference type="NCBI Taxonomy" id="2716812"/>
    <lineage>
        <taxon>Bacteria</taxon>
        <taxon>Bacillati</taxon>
        <taxon>Actinomycetota</taxon>
        <taxon>Actinomycetes</taxon>
        <taxon>Frankiales</taxon>
        <taxon>Frankiaceae</taxon>
        <taxon>Protofrankia</taxon>
    </lineage>
</organism>
<dbReference type="RefSeq" id="WP_013873633.1">
    <property type="nucleotide sequence ID" value="NC_015656.1"/>
</dbReference>
<dbReference type="SUPFAM" id="SSF46894">
    <property type="entry name" value="C-terminal effector domain of the bipartite response regulators"/>
    <property type="match status" value="1"/>
</dbReference>
<dbReference type="Pfam" id="PF00196">
    <property type="entry name" value="GerE"/>
    <property type="match status" value="1"/>
</dbReference>
<dbReference type="InterPro" id="IPR011006">
    <property type="entry name" value="CheY-like_superfamily"/>
</dbReference>
<reference evidence="5 6" key="1">
    <citation type="submission" date="2011-05" db="EMBL/GenBank/DDBJ databases">
        <title>Complete sequence of chromosome of Frankia symbiont of Datisca glomerata.</title>
        <authorList>
            <consortium name="US DOE Joint Genome Institute"/>
            <person name="Lucas S."/>
            <person name="Han J."/>
            <person name="Lapidus A."/>
            <person name="Cheng J.-F."/>
            <person name="Goodwin L."/>
            <person name="Pitluck S."/>
            <person name="Peters L."/>
            <person name="Mikhailova N."/>
            <person name="Chertkov O."/>
            <person name="Teshima H."/>
            <person name="Han C."/>
            <person name="Tapia R."/>
            <person name="Land M."/>
            <person name="Hauser L."/>
            <person name="Kyrpides N."/>
            <person name="Ivanova N."/>
            <person name="Pagani I."/>
            <person name="Berry A."/>
            <person name="Pawlowski K."/>
            <person name="Persson T."/>
            <person name="Vanden Heuvel B."/>
            <person name="Benson D."/>
            <person name="Woyke T."/>
        </authorList>
    </citation>
    <scope>NUCLEOTIDE SEQUENCE [LARGE SCALE GENOMIC DNA]</scope>
    <source>
        <strain evidence="6">4085684</strain>
    </source>
</reference>
<dbReference type="InterPro" id="IPR001789">
    <property type="entry name" value="Sig_transdc_resp-reg_receiver"/>
</dbReference>
<evidence type="ECO:0000313" key="6">
    <source>
        <dbReference type="Proteomes" id="UP000001549"/>
    </source>
</evidence>
<evidence type="ECO:0000259" key="3">
    <source>
        <dbReference type="PROSITE" id="PS50043"/>
    </source>
</evidence>
<dbReference type="Pfam" id="PF00072">
    <property type="entry name" value="Response_reg"/>
    <property type="match status" value="1"/>
</dbReference>
<feature type="domain" description="Response regulatory" evidence="4">
    <location>
        <begin position="8"/>
        <end position="124"/>
    </location>
</feature>
<gene>
    <name evidence="5" type="ordered locus">FsymDg_2315</name>
</gene>
<dbReference type="InterPro" id="IPR016032">
    <property type="entry name" value="Sig_transdc_resp-reg_C-effctor"/>
</dbReference>